<name>Q2MV35_MELLI</name>
<evidence type="ECO:0000256" key="1">
    <source>
        <dbReference type="SAM" id="SignalP"/>
    </source>
</evidence>
<dbReference type="AlphaFoldDB" id="Q2MV35"/>
<accession>Q2MV35</accession>
<protein>
    <submittedName>
        <fullName evidence="2">Hesp-642</fullName>
    </submittedName>
</protein>
<organism evidence="2">
    <name type="scientific">Melampsora lini</name>
    <name type="common">Rust fungus</name>
    <name type="synonym">Xyloma lini</name>
    <dbReference type="NCBI Taxonomy" id="5261"/>
    <lineage>
        <taxon>Eukaryota</taxon>
        <taxon>Fungi</taxon>
        <taxon>Dikarya</taxon>
        <taxon>Basidiomycota</taxon>
        <taxon>Pucciniomycotina</taxon>
        <taxon>Pucciniomycetes</taxon>
        <taxon>Pucciniales</taxon>
        <taxon>Melampsoraceae</taxon>
        <taxon>Melampsora</taxon>
    </lineage>
</organism>
<proteinExistence type="evidence at transcript level"/>
<sequence>MHTLLISIVTFGALFLFASSQDFPLHTCRPPLLGAPAQVTPEQCRLALKKISKNRGFLAFNSTTNYTQDCGGCKVELFSIEPLGGGVEMNAPIPMNTVKNSFKYILAHCKGGIGTAFIGALDKNVTTAKILIDSSNSTEC</sequence>
<feature type="chain" id="PRO_5004212743" evidence="1">
    <location>
        <begin position="21"/>
        <end position="140"/>
    </location>
</feature>
<dbReference type="EMBL" id="DQ279881">
    <property type="protein sequence ID" value="ABB96275.1"/>
    <property type="molecule type" value="mRNA"/>
</dbReference>
<feature type="signal peptide" evidence="1">
    <location>
        <begin position="1"/>
        <end position="20"/>
    </location>
</feature>
<evidence type="ECO:0000313" key="2">
    <source>
        <dbReference type="EMBL" id="ABB96275.1"/>
    </source>
</evidence>
<reference evidence="2" key="1">
    <citation type="journal article" date="2006" name="Plant Cell">
        <title>Haustorially expressed secreted proteins from flax rust are highly enriched for avirulence elicitors.</title>
        <authorList>
            <person name="Catanzariti A.M."/>
            <person name="Dodds P.N."/>
            <person name="Lawrence G.J."/>
            <person name="Ayliffe M.A."/>
            <person name="Ellis J.G."/>
        </authorList>
    </citation>
    <scope>NUCLEOTIDE SEQUENCE</scope>
</reference>
<keyword evidence="1" id="KW-0732">Signal</keyword>